<proteinExistence type="predicted"/>
<evidence type="ECO:0000313" key="3">
    <source>
        <dbReference type="Proteomes" id="UP001161757"/>
    </source>
</evidence>
<accession>A0AAN6IWP8</accession>
<feature type="compositionally biased region" description="Low complexity" evidence="1">
    <location>
        <begin position="271"/>
        <end position="284"/>
    </location>
</feature>
<dbReference type="EMBL" id="JAJGCB010000004">
    <property type="protein sequence ID" value="KAJ8992878.1"/>
    <property type="molecule type" value="Genomic_DNA"/>
</dbReference>
<feature type="compositionally biased region" description="Gly residues" evidence="1">
    <location>
        <begin position="213"/>
        <end position="232"/>
    </location>
</feature>
<gene>
    <name evidence="2" type="ORF">HRR80_002922</name>
</gene>
<dbReference type="Proteomes" id="UP001161757">
    <property type="component" value="Unassembled WGS sequence"/>
</dbReference>
<feature type="compositionally biased region" description="Basic and acidic residues" evidence="1">
    <location>
        <begin position="85"/>
        <end position="105"/>
    </location>
</feature>
<evidence type="ECO:0000313" key="2">
    <source>
        <dbReference type="EMBL" id="KAJ8992878.1"/>
    </source>
</evidence>
<feature type="compositionally biased region" description="Low complexity" evidence="1">
    <location>
        <begin position="10"/>
        <end position="26"/>
    </location>
</feature>
<sequence length="381" mass="40701">MPNRILVTMSSQDTSFDSGSSDSSVSDLRRRRRDTRPRPWLTNSVLRGRSPSPSGADGSMDAPMLSDVTTVPLAPTLPPSVPVVPDREGAPSRDDNTKKERDSSRLSRAAAKAKTTVKALAKAAGSKIPRWVGLKGVASRKGSSPSIDGEDMAQGGGKPATSPTGTGETTSASRLPVRAKDSLVGRRPAAGQVRFNEPLGAHAVSTRDKGVGKRGTGGSRGAGGVGGRGLRGQGPAEPNQSCFGPEPIRTHRREYQLTSILKHRPGRSGEAPAAKAAAPTSSSSRWYNRGKKEKLGKKVFVLRRPTFQSPARCFPKTLYKGWVCDGCGLERCNCPATRAEGKSLHVNRVDWLVKQLQFGYDYLELSGGMWCGEMNDPLLDL</sequence>
<name>A0AAN6IWP8_EXODE</name>
<feature type="region of interest" description="Disordered" evidence="1">
    <location>
        <begin position="1"/>
        <end position="111"/>
    </location>
</feature>
<feature type="compositionally biased region" description="Polar residues" evidence="1">
    <location>
        <begin position="161"/>
        <end position="173"/>
    </location>
</feature>
<dbReference type="AlphaFoldDB" id="A0AAN6IWP8"/>
<evidence type="ECO:0000256" key="1">
    <source>
        <dbReference type="SAM" id="MobiDB-lite"/>
    </source>
</evidence>
<feature type="region of interest" description="Disordered" evidence="1">
    <location>
        <begin position="262"/>
        <end position="287"/>
    </location>
</feature>
<feature type="region of interest" description="Disordered" evidence="1">
    <location>
        <begin position="136"/>
        <end position="249"/>
    </location>
</feature>
<reference evidence="2" key="1">
    <citation type="submission" date="2023-01" db="EMBL/GenBank/DDBJ databases">
        <title>Exophiala dermititidis isolated from Cystic Fibrosis Patient.</title>
        <authorList>
            <person name="Kurbessoian T."/>
            <person name="Crocker A."/>
            <person name="Murante D."/>
            <person name="Hogan D.A."/>
            <person name="Stajich J.E."/>
        </authorList>
    </citation>
    <scope>NUCLEOTIDE SEQUENCE</scope>
    <source>
        <strain evidence="2">Ex8</strain>
    </source>
</reference>
<organism evidence="2 3">
    <name type="scientific">Exophiala dermatitidis</name>
    <name type="common">Black yeast-like fungus</name>
    <name type="synonym">Wangiella dermatitidis</name>
    <dbReference type="NCBI Taxonomy" id="5970"/>
    <lineage>
        <taxon>Eukaryota</taxon>
        <taxon>Fungi</taxon>
        <taxon>Dikarya</taxon>
        <taxon>Ascomycota</taxon>
        <taxon>Pezizomycotina</taxon>
        <taxon>Eurotiomycetes</taxon>
        <taxon>Chaetothyriomycetidae</taxon>
        <taxon>Chaetothyriales</taxon>
        <taxon>Herpotrichiellaceae</taxon>
        <taxon>Exophiala</taxon>
    </lineage>
</organism>
<comment type="caution">
    <text evidence="2">The sequence shown here is derived from an EMBL/GenBank/DDBJ whole genome shotgun (WGS) entry which is preliminary data.</text>
</comment>
<protein>
    <submittedName>
        <fullName evidence="2">Uncharacterized protein</fullName>
    </submittedName>
</protein>